<evidence type="ECO:0000259" key="5">
    <source>
        <dbReference type="Pfam" id="PF00174"/>
    </source>
</evidence>
<keyword evidence="4" id="KW-0560">Oxidoreductase</keyword>
<reference evidence="8" key="1">
    <citation type="journal article" date="2019" name="Int. J. Syst. Evol. Microbiol.">
        <title>The Global Catalogue of Microorganisms (GCM) 10K type strain sequencing project: providing services to taxonomists for standard genome sequencing and annotation.</title>
        <authorList>
            <consortium name="The Broad Institute Genomics Platform"/>
            <consortium name="The Broad Institute Genome Sequencing Center for Infectious Disease"/>
            <person name="Wu L."/>
            <person name="Ma J."/>
        </authorList>
    </citation>
    <scope>NUCLEOTIDE SEQUENCE [LARGE SCALE GENOMIC DNA]</scope>
    <source>
        <strain evidence="8">ICMP 19430</strain>
    </source>
</reference>
<gene>
    <name evidence="7" type="ORF">ACFQS9_04180</name>
</gene>
<dbReference type="EMBL" id="JBHTCS010000007">
    <property type="protein sequence ID" value="MFC7447085.1"/>
    <property type="molecule type" value="Genomic_DNA"/>
</dbReference>
<sequence length="347" mass="37504">MTQTPRRPTIRLPRPGPETVTATPYNAETALAAIGEPLTDPGAFFVRNHFDAPRMDPRDWRLRIDGAVLRPFTLTYSELRALPSHALEVVLECAGNGRSLMKPTPPGVPWGLRAAGCTRFVGVTLRTVLGRAGVLSMAREVVFAGADGFERSLTVRQATRPDVLLATHMGDGPLTRQHGAPVRLVVPGWYGVASVKWLVGVTAVTEPFRGHFQTSYVYRYPGVPGDVPTRRMRVRALITAPRDGAVLPRGPVTVAGHAWSGEAPIERVEVSLDGGATWSPAQLRPAPGWTDWSITMVATAVGVVRAVARATDRRGNTQPWTAPWNAFGYGNNAIGAVEFTIGRGARR</sequence>
<evidence type="ECO:0000313" key="8">
    <source>
        <dbReference type="Proteomes" id="UP001596484"/>
    </source>
</evidence>
<dbReference type="Pfam" id="PF00174">
    <property type="entry name" value="Oxidored_molyb"/>
    <property type="match status" value="1"/>
</dbReference>
<dbReference type="Gene3D" id="3.90.420.10">
    <property type="entry name" value="Oxidoreductase, molybdopterin-binding domain"/>
    <property type="match status" value="1"/>
</dbReference>
<evidence type="ECO:0000313" key="7">
    <source>
        <dbReference type="EMBL" id="MFC7447085.1"/>
    </source>
</evidence>
<keyword evidence="8" id="KW-1185">Reference proteome</keyword>
<dbReference type="SUPFAM" id="SSF81296">
    <property type="entry name" value="E set domains"/>
    <property type="match status" value="1"/>
</dbReference>
<accession>A0ABW2RTQ0</accession>
<evidence type="ECO:0000256" key="2">
    <source>
        <dbReference type="ARBA" id="ARBA00022505"/>
    </source>
</evidence>
<keyword evidence="2" id="KW-0500">Molybdenum</keyword>
<evidence type="ECO:0000259" key="6">
    <source>
        <dbReference type="Pfam" id="PF03404"/>
    </source>
</evidence>
<feature type="domain" description="Oxidoreductase molybdopterin-binding" evidence="5">
    <location>
        <begin position="49"/>
        <end position="211"/>
    </location>
</feature>
<dbReference type="InterPro" id="IPR005066">
    <property type="entry name" value="MoCF_OxRdtse_dimer"/>
</dbReference>
<organism evidence="7 8">
    <name type="scientific">Rhodococcus daqingensis</name>
    <dbReference type="NCBI Taxonomy" id="2479363"/>
    <lineage>
        <taxon>Bacteria</taxon>
        <taxon>Bacillati</taxon>
        <taxon>Actinomycetota</taxon>
        <taxon>Actinomycetes</taxon>
        <taxon>Mycobacteriales</taxon>
        <taxon>Nocardiaceae</taxon>
        <taxon>Rhodococcus</taxon>
    </lineage>
</organism>
<feature type="domain" description="Moybdenum cofactor oxidoreductase dimerisation" evidence="6">
    <location>
        <begin position="231"/>
        <end position="333"/>
    </location>
</feature>
<comment type="cofactor">
    <cofactor evidence="1">
        <name>Mo-molybdopterin</name>
        <dbReference type="ChEBI" id="CHEBI:71302"/>
    </cofactor>
</comment>
<dbReference type="Gene3D" id="2.60.40.650">
    <property type="match status" value="1"/>
</dbReference>
<dbReference type="InterPro" id="IPR000572">
    <property type="entry name" value="OxRdtase_Mopterin-bd_dom"/>
</dbReference>
<dbReference type="InterPro" id="IPR014756">
    <property type="entry name" value="Ig_E-set"/>
</dbReference>
<dbReference type="CDD" id="cd02110">
    <property type="entry name" value="SO_family_Moco_dimer"/>
    <property type="match status" value="1"/>
</dbReference>
<comment type="caution">
    <text evidence="7">The sequence shown here is derived from an EMBL/GenBank/DDBJ whole genome shotgun (WGS) entry which is preliminary data.</text>
</comment>
<protein>
    <submittedName>
        <fullName evidence="7">Sulfite oxidase</fullName>
    </submittedName>
</protein>
<dbReference type="PANTHER" id="PTHR19372">
    <property type="entry name" value="SULFITE REDUCTASE"/>
    <property type="match status" value="1"/>
</dbReference>
<evidence type="ECO:0000256" key="1">
    <source>
        <dbReference type="ARBA" id="ARBA00001924"/>
    </source>
</evidence>
<dbReference type="Proteomes" id="UP001596484">
    <property type="component" value="Unassembled WGS sequence"/>
</dbReference>
<proteinExistence type="predicted"/>
<dbReference type="InterPro" id="IPR036374">
    <property type="entry name" value="OxRdtase_Mopterin-bd_sf"/>
</dbReference>
<dbReference type="SUPFAM" id="SSF56524">
    <property type="entry name" value="Oxidoreductase molybdopterin-binding domain"/>
    <property type="match status" value="1"/>
</dbReference>
<dbReference type="Pfam" id="PF03404">
    <property type="entry name" value="Mo-co_dimer"/>
    <property type="match status" value="1"/>
</dbReference>
<dbReference type="InterPro" id="IPR008335">
    <property type="entry name" value="Mopterin_OxRdtase_euk"/>
</dbReference>
<dbReference type="PANTHER" id="PTHR19372:SF7">
    <property type="entry name" value="SULFITE OXIDASE, MITOCHONDRIAL"/>
    <property type="match status" value="1"/>
</dbReference>
<evidence type="ECO:0000256" key="3">
    <source>
        <dbReference type="ARBA" id="ARBA00022723"/>
    </source>
</evidence>
<evidence type="ECO:0000256" key="4">
    <source>
        <dbReference type="ARBA" id="ARBA00023002"/>
    </source>
</evidence>
<dbReference type="PRINTS" id="PR00407">
    <property type="entry name" value="EUMOPTERIN"/>
</dbReference>
<name>A0ABW2RTQ0_9NOCA</name>
<keyword evidence="3" id="KW-0479">Metal-binding</keyword>
<dbReference type="RefSeq" id="WP_378401871.1">
    <property type="nucleotide sequence ID" value="NZ_JBHTCS010000007.1"/>
</dbReference>